<dbReference type="EC" id="3.2.1.40" evidence="2"/>
<dbReference type="InterPro" id="IPR035398">
    <property type="entry name" value="Bac_rhamnosid_C"/>
</dbReference>
<dbReference type="Gene3D" id="1.50.10.10">
    <property type="match status" value="1"/>
</dbReference>
<dbReference type="InterPro" id="IPR008928">
    <property type="entry name" value="6-hairpin_glycosidase_sf"/>
</dbReference>
<organism evidence="8 9">
    <name type="scientific">Jiangella alkaliphila</name>
    <dbReference type="NCBI Taxonomy" id="419479"/>
    <lineage>
        <taxon>Bacteria</taxon>
        <taxon>Bacillati</taxon>
        <taxon>Actinomycetota</taxon>
        <taxon>Actinomycetes</taxon>
        <taxon>Jiangellales</taxon>
        <taxon>Jiangellaceae</taxon>
        <taxon>Jiangella</taxon>
    </lineage>
</organism>
<dbReference type="Proteomes" id="UP000182977">
    <property type="component" value="Chromosome I"/>
</dbReference>
<evidence type="ECO:0000259" key="7">
    <source>
        <dbReference type="Pfam" id="PF17390"/>
    </source>
</evidence>
<dbReference type="GO" id="GO:0030596">
    <property type="term" value="F:alpha-L-rhamnosidase activity"/>
    <property type="evidence" value="ECO:0007669"/>
    <property type="project" value="UniProtKB-EC"/>
</dbReference>
<dbReference type="InterPro" id="IPR013783">
    <property type="entry name" value="Ig-like_fold"/>
</dbReference>
<evidence type="ECO:0000259" key="5">
    <source>
        <dbReference type="Pfam" id="PF08531"/>
    </source>
</evidence>
<dbReference type="PANTHER" id="PTHR33307">
    <property type="entry name" value="ALPHA-RHAMNOSIDASE (EUROFUNG)"/>
    <property type="match status" value="1"/>
</dbReference>
<dbReference type="Pfam" id="PF08531">
    <property type="entry name" value="Bac_rhamnosid_N"/>
    <property type="match status" value="1"/>
</dbReference>
<protein>
    <recommendedName>
        <fullName evidence="2">alpha-L-rhamnosidase</fullName>
        <ecNumber evidence="2">3.2.1.40</ecNumber>
    </recommendedName>
</protein>
<dbReference type="Gene3D" id="2.60.40.10">
    <property type="entry name" value="Immunoglobulins"/>
    <property type="match status" value="1"/>
</dbReference>
<dbReference type="RefSeq" id="WP_046770979.1">
    <property type="nucleotide sequence ID" value="NZ_LBMC01000038.1"/>
</dbReference>
<dbReference type="Pfam" id="PF05592">
    <property type="entry name" value="Bac_rhamnosid"/>
    <property type="match status" value="1"/>
</dbReference>
<gene>
    <name evidence="8" type="ORF">SAMN04488563_3860</name>
</gene>
<dbReference type="GO" id="GO:0005975">
    <property type="term" value="P:carbohydrate metabolic process"/>
    <property type="evidence" value="ECO:0007669"/>
    <property type="project" value="InterPro"/>
</dbReference>
<evidence type="ECO:0000313" key="9">
    <source>
        <dbReference type="Proteomes" id="UP000182977"/>
    </source>
</evidence>
<dbReference type="InterPro" id="IPR008902">
    <property type="entry name" value="Rhamnosid_concanavalin"/>
</dbReference>
<name>A0A1H2KIW1_9ACTN</name>
<feature type="domain" description="Alpha-L-rhamnosidase six-hairpin glycosidase" evidence="6">
    <location>
        <begin position="432"/>
        <end position="780"/>
    </location>
</feature>
<dbReference type="InterPro" id="IPR035396">
    <property type="entry name" value="Bac_rhamnosid6H"/>
</dbReference>
<dbReference type="InterPro" id="IPR012341">
    <property type="entry name" value="6hp_glycosidase-like_sf"/>
</dbReference>
<evidence type="ECO:0000256" key="1">
    <source>
        <dbReference type="ARBA" id="ARBA00001445"/>
    </source>
</evidence>
<evidence type="ECO:0000259" key="6">
    <source>
        <dbReference type="Pfam" id="PF17389"/>
    </source>
</evidence>
<keyword evidence="3" id="KW-0378">Hydrolase</keyword>
<dbReference type="Pfam" id="PF17390">
    <property type="entry name" value="Bac_rhamnosid_C"/>
    <property type="match status" value="1"/>
</dbReference>
<dbReference type="InterPro" id="IPR013737">
    <property type="entry name" value="Bac_rhamnosid_N"/>
</dbReference>
<keyword evidence="9" id="KW-1185">Reference proteome</keyword>
<dbReference type="OrthoDB" id="9761045at2"/>
<evidence type="ECO:0000256" key="2">
    <source>
        <dbReference type="ARBA" id="ARBA00012652"/>
    </source>
</evidence>
<dbReference type="Pfam" id="PF17389">
    <property type="entry name" value="Bac_rhamnosid6H"/>
    <property type="match status" value="1"/>
</dbReference>
<feature type="domain" description="Alpha-L-rhamnosidase concanavalin-like" evidence="4">
    <location>
        <begin position="329"/>
        <end position="428"/>
    </location>
</feature>
<dbReference type="Gene3D" id="2.60.120.260">
    <property type="entry name" value="Galactose-binding domain-like"/>
    <property type="match status" value="2"/>
</dbReference>
<dbReference type="EMBL" id="LT629791">
    <property type="protein sequence ID" value="SDU68328.1"/>
    <property type="molecule type" value="Genomic_DNA"/>
</dbReference>
<dbReference type="InterPro" id="IPR016007">
    <property type="entry name" value="Alpha_rhamnosid"/>
</dbReference>
<dbReference type="AlphaFoldDB" id="A0A1H2KIW1"/>
<evidence type="ECO:0000256" key="3">
    <source>
        <dbReference type="ARBA" id="ARBA00022801"/>
    </source>
</evidence>
<reference evidence="9" key="1">
    <citation type="submission" date="2016-10" db="EMBL/GenBank/DDBJ databases">
        <authorList>
            <person name="Varghese N."/>
            <person name="Submissions S."/>
        </authorList>
    </citation>
    <scope>NUCLEOTIDE SEQUENCE [LARGE SCALE GENOMIC DNA]</scope>
    <source>
        <strain evidence="9">DSM 45079</strain>
    </source>
</reference>
<dbReference type="PANTHER" id="PTHR33307:SF6">
    <property type="entry name" value="ALPHA-RHAMNOSIDASE (EUROFUNG)-RELATED"/>
    <property type="match status" value="1"/>
</dbReference>
<accession>A0A1H2KIW1</accession>
<dbReference type="Pfam" id="PF25788">
    <property type="entry name" value="Ig_Rha78A_N"/>
    <property type="match status" value="1"/>
</dbReference>
<dbReference type="STRING" id="419479.SAMN04488563_3860"/>
<feature type="domain" description="Bacterial alpha-L-rhamnosidase N-terminal" evidence="5">
    <location>
        <begin position="150"/>
        <end position="319"/>
    </location>
</feature>
<dbReference type="PIRSF" id="PIRSF010631">
    <property type="entry name" value="A-rhamnsds"/>
    <property type="match status" value="1"/>
</dbReference>
<feature type="domain" description="Alpha-L-rhamnosidase C-terminal" evidence="7">
    <location>
        <begin position="782"/>
        <end position="852"/>
    </location>
</feature>
<comment type="catalytic activity">
    <reaction evidence="1">
        <text>Hydrolysis of terminal non-reducing alpha-L-rhamnose residues in alpha-L-rhamnosides.</text>
        <dbReference type="EC" id="3.2.1.40"/>
    </reaction>
</comment>
<dbReference type="Gene3D" id="2.60.420.10">
    <property type="entry name" value="Maltose phosphorylase, domain 3"/>
    <property type="match status" value="1"/>
</dbReference>
<proteinExistence type="predicted"/>
<evidence type="ECO:0000313" key="8">
    <source>
        <dbReference type="EMBL" id="SDU68328.1"/>
    </source>
</evidence>
<dbReference type="SUPFAM" id="SSF48208">
    <property type="entry name" value="Six-hairpin glycosidases"/>
    <property type="match status" value="1"/>
</dbReference>
<evidence type="ECO:0000259" key="4">
    <source>
        <dbReference type="Pfam" id="PF05592"/>
    </source>
</evidence>
<sequence>MKVTSIRFEHHREPLGIGEPRPRLSWLTGTDVPGWRQAAYEVELAGDATGGEPAGTWSSGRVDSGESVLVPWPAAPLRSRERRRVRVRVWGGDGDTAEPSGWSDWHAVEAGLLDAADWSAEPIGPDWDEAPDRSHPPVLLRRAFELPGPVAAARLYVTAHGVYELELNGAVVGDQLLAPGWTSYHHRLRYQTHDVTELLREGPNALGGTVAEGWFRGRQTWHETRRNVYGDRAALLAQLEVRLADGRTVVIGTDETWRCATGPITAASLYDGETYDARLERPGWSAPGYDDTGWTGSRAAPVDRSRLVAPTGPPVRRTQLLRPAAIVTSPSGRTIVDFGQNLVGRVRLRVAGPAGHTVTLRHAEVLEDGELCVRPLRTARATDSYTLAGRPDGEEWEPRFTFHGFRYAEVTGWPGTLTDDDVVAVVCHTDVERTGWFEASEPLLERLHENVVWSLRGNLVDVPTDCPQRDERLGWTGDLQVFAPAASYLFDCAGPLTSWLRDLAAEQLASPDRLPPVVVPNVLDGKNDAAAWGDATAVVPWVLYQRFGDLQLLRDQFASMTAWVDGIAGRAGERGVWDGDWQYGDWLDPSAPPDDPAAARTDPGLVATAYLARSAAIVADVAALIGDDAASDRYAALAARIRRAFAAEYVTPSGRLAGDTQTAFALALQFALLETPEQRDRAGRRLAELVHDGRYRIGTGFVGTPLIADALCTAGATQVAYRLLLETSCPSFLYPVTMGATTIWERWDSMLPDGSVNPGSMTSFNHYALGAVADWLHRTVAGLAPGAPGYRHLVVAPRPGGGLTSAGAVHDTPYGRATVRWRQDGDAFTLDVAVPPNCTATVTLPGGAVHEVAAGSHRFDVHHEPSPYPPVVPRPQVVQV</sequence>